<dbReference type="Pfam" id="PF01627">
    <property type="entry name" value="Hpt"/>
    <property type="match status" value="1"/>
</dbReference>
<dbReference type="SMART" id="SM00073">
    <property type="entry name" value="HPT"/>
    <property type="match status" value="1"/>
</dbReference>
<reference evidence="12" key="1">
    <citation type="submission" date="2017-08" db="EMBL/GenBank/DDBJ databases">
        <title>A dynamic microbial community with high functional redundancy inhabits the cold, oxic subseafloor aquifer.</title>
        <authorList>
            <person name="Tully B.J."/>
            <person name="Wheat C.G."/>
            <person name="Glazer B.T."/>
            <person name="Huber J.A."/>
        </authorList>
    </citation>
    <scope>NUCLEOTIDE SEQUENCE [LARGE SCALE GENOMIC DNA]</scope>
</reference>
<sequence>MKELVKDSELRFKSIMDSANDAIISGDQEGRILSWNKGAEGLFGYRKEEVLGKLLTLFIPERYREAHNQGIRRMSEGHKAQAIGLTLEVHGLHRDGTEFPIELSLSTWQSEEGRFYGGIIRDISLRKKAEAAKREADLRFRAIIASANDAIITADSEGQITTWNTGAESVFKYREEEVLGKNLRMIIPERYHEAHNQGIERMNAGGAPRAIGTTVELHGVRKNGSEFPIELSLAGWKTENDAQYSGIIRDITERKGLESKVAERSQAIKELMDNSGQGFLTFEQDYKIGSEYSKACHSFLGSEIAQKDVLTTLFEGTQSKDPSAIRELLDLIFADISNLSLVEELLPKELKINQRILELEYRPIQTTGDNSRVKIMLILTDVTLQKQLAQQIKLDEERKEIIVKVATDKDGFIHFLHELEQQFDGVLSMLQVEPTQVDLDGLFRSFHTIKGGAASYALKDLSQKAHAIENQLTEFKNNQELLNVEQCSSLAQQTQQLREILQKVLIDLNEILPAEERNSRESVFKVSQPKLEKLESRLAQLLGDRYSLEVKKEIARLRKQPIAPLFKKYAIAAEELAVKLGKEIQVKFEGMEVDVSFEHLDPLFSVLIHLIRNSVDHGLETPDLRVMLGKQRVGQLTLKASLEENSLKLLVTDDGAGIDPARLLQIALENKILLPEEASQLDAAAILKLIFAPGFSTKESVSMVSGRGVGMDAVKVVVEELGGELKVDSVLDQGTCFEISIPQN</sequence>
<dbReference type="PROSITE" id="PS50112">
    <property type="entry name" value="PAS"/>
    <property type="match status" value="2"/>
</dbReference>
<dbReference type="InterPro" id="IPR035965">
    <property type="entry name" value="PAS-like_dom_sf"/>
</dbReference>
<dbReference type="InterPro" id="IPR036641">
    <property type="entry name" value="HPT_dom_sf"/>
</dbReference>
<evidence type="ECO:0000259" key="10">
    <source>
        <dbReference type="PROSITE" id="PS50894"/>
    </source>
</evidence>
<dbReference type="Gene3D" id="3.30.450.20">
    <property type="entry name" value="PAS domain"/>
    <property type="match status" value="2"/>
</dbReference>
<keyword evidence="4" id="KW-0808">Transferase</keyword>
<dbReference type="InterPro" id="IPR036890">
    <property type="entry name" value="HATPase_C_sf"/>
</dbReference>
<feature type="domain" description="PAC" evidence="9">
    <location>
        <begin position="85"/>
        <end position="135"/>
    </location>
</feature>
<comment type="caution">
    <text evidence="11">The sequence shown here is derived from an EMBL/GenBank/DDBJ whole genome shotgun (WGS) entry which is preliminary data.</text>
</comment>
<evidence type="ECO:0000256" key="3">
    <source>
        <dbReference type="ARBA" id="ARBA00022553"/>
    </source>
</evidence>
<dbReference type="Gene3D" id="1.20.120.160">
    <property type="entry name" value="HPT domain"/>
    <property type="match status" value="1"/>
</dbReference>
<keyword evidence="5" id="KW-0418">Kinase</keyword>
<dbReference type="SMART" id="SM00091">
    <property type="entry name" value="PAS"/>
    <property type="match status" value="2"/>
</dbReference>
<comment type="catalytic activity">
    <reaction evidence="1">
        <text>ATP + protein L-histidine = ADP + protein N-phospho-L-histidine.</text>
        <dbReference type="EC" id="2.7.13.3"/>
    </reaction>
</comment>
<dbReference type="PROSITE" id="PS50109">
    <property type="entry name" value="HIS_KIN"/>
    <property type="match status" value="1"/>
</dbReference>
<dbReference type="GO" id="GO:0004673">
    <property type="term" value="F:protein histidine kinase activity"/>
    <property type="evidence" value="ECO:0007669"/>
    <property type="project" value="UniProtKB-EC"/>
</dbReference>
<dbReference type="Gene3D" id="3.30.565.10">
    <property type="entry name" value="Histidine kinase-like ATPase, C-terminal domain"/>
    <property type="match status" value="1"/>
</dbReference>
<gene>
    <name evidence="11" type="ORF">COB67_02855</name>
</gene>
<dbReference type="PANTHER" id="PTHR43395:SF1">
    <property type="entry name" value="CHEMOTAXIS PROTEIN CHEA"/>
    <property type="match status" value="1"/>
</dbReference>
<protein>
    <recommendedName>
        <fullName evidence="2">histidine kinase</fullName>
        <ecNumber evidence="2">2.7.13.3</ecNumber>
    </recommendedName>
</protein>
<dbReference type="EC" id="2.7.13.3" evidence="2"/>
<dbReference type="InterPro" id="IPR003594">
    <property type="entry name" value="HATPase_dom"/>
</dbReference>
<feature type="domain" description="PAC" evidence="9">
    <location>
        <begin position="213"/>
        <end position="263"/>
    </location>
</feature>
<evidence type="ECO:0000313" key="12">
    <source>
        <dbReference type="Proteomes" id="UP000218113"/>
    </source>
</evidence>
<dbReference type="GO" id="GO:0000160">
    <property type="term" value="P:phosphorelay signal transduction system"/>
    <property type="evidence" value="ECO:0007669"/>
    <property type="project" value="InterPro"/>
</dbReference>
<dbReference type="PROSITE" id="PS50113">
    <property type="entry name" value="PAC"/>
    <property type="match status" value="2"/>
</dbReference>
<dbReference type="Pfam" id="PF00989">
    <property type="entry name" value="PAS"/>
    <property type="match status" value="1"/>
</dbReference>
<dbReference type="InterPro" id="IPR001610">
    <property type="entry name" value="PAC"/>
</dbReference>
<dbReference type="SUPFAM" id="SSF55874">
    <property type="entry name" value="ATPase domain of HSP90 chaperone/DNA topoisomerase II/histidine kinase"/>
    <property type="match status" value="1"/>
</dbReference>
<dbReference type="SMART" id="SM00086">
    <property type="entry name" value="PAC"/>
    <property type="match status" value="2"/>
</dbReference>
<proteinExistence type="predicted"/>
<evidence type="ECO:0000256" key="5">
    <source>
        <dbReference type="ARBA" id="ARBA00022777"/>
    </source>
</evidence>
<evidence type="ECO:0000259" key="8">
    <source>
        <dbReference type="PROSITE" id="PS50112"/>
    </source>
</evidence>
<feature type="modified residue" description="Phosphohistidine" evidence="6">
    <location>
        <position position="447"/>
    </location>
</feature>
<dbReference type="GO" id="GO:0006355">
    <property type="term" value="P:regulation of DNA-templated transcription"/>
    <property type="evidence" value="ECO:0007669"/>
    <property type="project" value="InterPro"/>
</dbReference>
<dbReference type="PANTHER" id="PTHR43395">
    <property type="entry name" value="SENSOR HISTIDINE KINASE CHEA"/>
    <property type="match status" value="1"/>
</dbReference>
<dbReference type="AlphaFoldDB" id="A0A2A4T933"/>
<evidence type="ECO:0000313" key="11">
    <source>
        <dbReference type="EMBL" id="PCI30028.1"/>
    </source>
</evidence>
<organism evidence="11 12">
    <name type="scientific">SAR324 cluster bacterium</name>
    <dbReference type="NCBI Taxonomy" id="2024889"/>
    <lineage>
        <taxon>Bacteria</taxon>
        <taxon>Deltaproteobacteria</taxon>
        <taxon>SAR324 cluster</taxon>
    </lineage>
</organism>
<dbReference type="Pfam" id="PF02518">
    <property type="entry name" value="HATPase_c"/>
    <property type="match status" value="1"/>
</dbReference>
<dbReference type="SUPFAM" id="SSF47226">
    <property type="entry name" value="Histidine-containing phosphotransfer domain, HPT domain"/>
    <property type="match status" value="1"/>
</dbReference>
<dbReference type="Proteomes" id="UP000218113">
    <property type="component" value="Unassembled WGS sequence"/>
</dbReference>
<evidence type="ECO:0000256" key="1">
    <source>
        <dbReference type="ARBA" id="ARBA00000085"/>
    </source>
</evidence>
<dbReference type="SUPFAM" id="SSF55785">
    <property type="entry name" value="PYP-like sensor domain (PAS domain)"/>
    <property type="match status" value="2"/>
</dbReference>
<dbReference type="CDD" id="cd00088">
    <property type="entry name" value="HPT"/>
    <property type="match status" value="1"/>
</dbReference>
<dbReference type="PROSITE" id="PS50894">
    <property type="entry name" value="HPT"/>
    <property type="match status" value="1"/>
</dbReference>
<dbReference type="PRINTS" id="PR00344">
    <property type="entry name" value="BCTRLSENSOR"/>
</dbReference>
<dbReference type="InterPro" id="IPR051315">
    <property type="entry name" value="Bact_Chemotaxis_CheA"/>
</dbReference>
<dbReference type="InterPro" id="IPR000700">
    <property type="entry name" value="PAS-assoc_C"/>
</dbReference>
<dbReference type="FunFam" id="3.30.565.10:FF:000016">
    <property type="entry name" value="Chemotaxis protein CheA, putative"/>
    <property type="match status" value="1"/>
</dbReference>
<dbReference type="InterPro" id="IPR000014">
    <property type="entry name" value="PAS"/>
</dbReference>
<feature type="domain" description="PAS" evidence="8">
    <location>
        <begin position="8"/>
        <end position="78"/>
    </location>
</feature>
<feature type="domain" description="Histidine kinase" evidence="7">
    <location>
        <begin position="492"/>
        <end position="744"/>
    </location>
</feature>
<name>A0A2A4T933_9DELT</name>
<feature type="domain" description="PAS" evidence="8">
    <location>
        <begin position="136"/>
        <end position="206"/>
    </location>
</feature>
<dbReference type="CDD" id="cd00130">
    <property type="entry name" value="PAS"/>
    <property type="match status" value="2"/>
</dbReference>
<dbReference type="InterPro" id="IPR005467">
    <property type="entry name" value="His_kinase_dom"/>
</dbReference>
<evidence type="ECO:0000256" key="2">
    <source>
        <dbReference type="ARBA" id="ARBA00012438"/>
    </source>
</evidence>
<keyword evidence="3 6" id="KW-0597">Phosphoprotein</keyword>
<dbReference type="InterPro" id="IPR008207">
    <property type="entry name" value="Sig_transdc_His_kin_Hpt_dom"/>
</dbReference>
<dbReference type="Pfam" id="PF13426">
    <property type="entry name" value="PAS_9"/>
    <property type="match status" value="1"/>
</dbReference>
<dbReference type="InterPro" id="IPR004358">
    <property type="entry name" value="Sig_transdc_His_kin-like_C"/>
</dbReference>
<dbReference type="NCBIfam" id="TIGR00229">
    <property type="entry name" value="sensory_box"/>
    <property type="match status" value="2"/>
</dbReference>
<evidence type="ECO:0000256" key="4">
    <source>
        <dbReference type="ARBA" id="ARBA00022679"/>
    </source>
</evidence>
<evidence type="ECO:0000259" key="7">
    <source>
        <dbReference type="PROSITE" id="PS50109"/>
    </source>
</evidence>
<evidence type="ECO:0000259" key="9">
    <source>
        <dbReference type="PROSITE" id="PS50113"/>
    </source>
</evidence>
<feature type="domain" description="HPt" evidence="10">
    <location>
        <begin position="408"/>
        <end position="515"/>
    </location>
</feature>
<dbReference type="InterPro" id="IPR013767">
    <property type="entry name" value="PAS_fold"/>
</dbReference>
<dbReference type="EMBL" id="NVSR01000008">
    <property type="protein sequence ID" value="PCI30028.1"/>
    <property type="molecule type" value="Genomic_DNA"/>
</dbReference>
<evidence type="ECO:0000256" key="6">
    <source>
        <dbReference type="PROSITE-ProRule" id="PRU00110"/>
    </source>
</evidence>
<dbReference type="SMART" id="SM00387">
    <property type="entry name" value="HATPase_c"/>
    <property type="match status" value="1"/>
</dbReference>
<accession>A0A2A4T933</accession>